<comment type="caution">
    <text evidence="1">The sequence shown here is derived from an EMBL/GenBank/DDBJ whole genome shotgun (WGS) entry which is preliminary data.</text>
</comment>
<protein>
    <submittedName>
        <fullName evidence="1">Uncharacterized protein</fullName>
    </submittedName>
</protein>
<accession>A0A1U7J9T1</accession>
<keyword evidence="2" id="KW-1185">Reference proteome</keyword>
<organism evidence="1 2">
    <name type="scientific">Phormidium tenue NIES-30</name>
    <dbReference type="NCBI Taxonomy" id="549789"/>
    <lineage>
        <taxon>Bacteria</taxon>
        <taxon>Bacillati</taxon>
        <taxon>Cyanobacteriota</taxon>
        <taxon>Cyanophyceae</taxon>
        <taxon>Oscillatoriophycideae</taxon>
        <taxon>Oscillatoriales</taxon>
        <taxon>Oscillatoriaceae</taxon>
        <taxon>Phormidium</taxon>
    </lineage>
</organism>
<dbReference type="EMBL" id="MRCG01000001">
    <property type="protein sequence ID" value="OKH50538.1"/>
    <property type="molecule type" value="Genomic_DNA"/>
</dbReference>
<dbReference type="AlphaFoldDB" id="A0A1U7J9T1"/>
<dbReference type="STRING" id="549789.NIES30_00015"/>
<evidence type="ECO:0000313" key="1">
    <source>
        <dbReference type="EMBL" id="OKH50538.1"/>
    </source>
</evidence>
<name>A0A1U7J9T1_9CYAN</name>
<evidence type="ECO:0000313" key="2">
    <source>
        <dbReference type="Proteomes" id="UP000185557"/>
    </source>
</evidence>
<sequence length="62" mass="6993">MASHLQAKPCDLCQALATVRYRIRCAPGAAWVLACPPCQRTQSEQNPNYRYGGTWKARLRKS</sequence>
<proteinExistence type="predicted"/>
<dbReference type="Proteomes" id="UP000185557">
    <property type="component" value="Unassembled WGS sequence"/>
</dbReference>
<reference evidence="1 2" key="1">
    <citation type="submission" date="2016-11" db="EMBL/GenBank/DDBJ databases">
        <title>Draft Genome Sequences of Nine Cyanobacterial Strains from Diverse Habitats.</title>
        <authorList>
            <person name="Zhu T."/>
            <person name="Hou S."/>
            <person name="Lu X."/>
            <person name="Hess W.R."/>
        </authorList>
    </citation>
    <scope>NUCLEOTIDE SEQUENCE [LARGE SCALE GENOMIC DNA]</scope>
    <source>
        <strain evidence="1 2">NIES-30</strain>
    </source>
</reference>
<gene>
    <name evidence="1" type="ORF">NIES30_00015</name>
</gene>
<dbReference type="OrthoDB" id="532080at2"/>